<accession>A0A9J5W958</accession>
<dbReference type="OrthoDB" id="2822301at2759"/>
<keyword evidence="2" id="KW-1185">Reference proteome</keyword>
<protein>
    <submittedName>
        <fullName evidence="1">Uncharacterized protein</fullName>
    </submittedName>
</protein>
<dbReference type="EMBL" id="JACXVP010000012">
    <property type="protein sequence ID" value="KAG5571772.1"/>
    <property type="molecule type" value="Genomic_DNA"/>
</dbReference>
<proteinExistence type="predicted"/>
<organism evidence="1 2">
    <name type="scientific">Solanum commersonii</name>
    <name type="common">Commerson's wild potato</name>
    <name type="synonym">Commerson's nightshade</name>
    <dbReference type="NCBI Taxonomy" id="4109"/>
    <lineage>
        <taxon>Eukaryota</taxon>
        <taxon>Viridiplantae</taxon>
        <taxon>Streptophyta</taxon>
        <taxon>Embryophyta</taxon>
        <taxon>Tracheophyta</taxon>
        <taxon>Spermatophyta</taxon>
        <taxon>Magnoliopsida</taxon>
        <taxon>eudicotyledons</taxon>
        <taxon>Gunneridae</taxon>
        <taxon>Pentapetalae</taxon>
        <taxon>asterids</taxon>
        <taxon>lamiids</taxon>
        <taxon>Solanales</taxon>
        <taxon>Solanaceae</taxon>
        <taxon>Solanoideae</taxon>
        <taxon>Solaneae</taxon>
        <taxon>Solanum</taxon>
    </lineage>
</organism>
<comment type="caution">
    <text evidence="1">The sequence shown here is derived from an EMBL/GenBank/DDBJ whole genome shotgun (WGS) entry which is preliminary data.</text>
</comment>
<name>A0A9J5W958_SOLCO</name>
<dbReference type="AlphaFoldDB" id="A0A9J5W958"/>
<gene>
    <name evidence="1" type="ORF">H5410_061538</name>
</gene>
<sequence>MGSDNEDDIRCDLELDYVVKFLSYTCVENACNFFRWRNREDVDIRSKFVILRLANRIKELEIDDESHIKRSNKWVMKGKKKAKCCNNWKLIFVLFVVAYVVTNDPYVTTFEAYVATDETYVATDDPYIATYETYVATDDPYVATYGTYVTTFDQVLALNITSHTMYLLSI</sequence>
<dbReference type="Proteomes" id="UP000824120">
    <property type="component" value="Chromosome 12"/>
</dbReference>
<evidence type="ECO:0000313" key="2">
    <source>
        <dbReference type="Proteomes" id="UP000824120"/>
    </source>
</evidence>
<evidence type="ECO:0000313" key="1">
    <source>
        <dbReference type="EMBL" id="KAG5571772.1"/>
    </source>
</evidence>
<reference evidence="1 2" key="1">
    <citation type="submission" date="2020-09" db="EMBL/GenBank/DDBJ databases">
        <title>De no assembly of potato wild relative species, Solanum commersonii.</title>
        <authorList>
            <person name="Cho K."/>
        </authorList>
    </citation>
    <scope>NUCLEOTIDE SEQUENCE [LARGE SCALE GENOMIC DNA]</scope>
    <source>
        <strain evidence="1">LZ3.2</strain>
        <tissue evidence="1">Leaf</tissue>
    </source>
</reference>